<dbReference type="RefSeq" id="WP_381726222.1">
    <property type="nucleotide sequence ID" value="NZ_JBHVBU010000021.1"/>
</dbReference>
<accession>A0ABW6JG73</accession>
<keyword evidence="2" id="KW-1185">Reference proteome</keyword>
<name>A0ABW6JG73_STRCE</name>
<evidence type="ECO:0000313" key="2">
    <source>
        <dbReference type="Proteomes" id="UP001600650"/>
    </source>
</evidence>
<comment type="caution">
    <text evidence="1">The sequence shown here is derived from an EMBL/GenBank/DDBJ whole genome shotgun (WGS) entry which is preliminary data.</text>
</comment>
<evidence type="ECO:0000313" key="1">
    <source>
        <dbReference type="EMBL" id="MFE7963420.1"/>
    </source>
</evidence>
<reference evidence="1 2" key="1">
    <citation type="submission" date="2024-09" db="EMBL/GenBank/DDBJ databases">
        <title>The Natural Products Discovery Center: Release of the First 8490 Sequenced Strains for Exploring Actinobacteria Biosynthetic Diversity.</title>
        <authorList>
            <person name="Kalkreuter E."/>
            <person name="Kautsar S.A."/>
            <person name="Yang D."/>
            <person name="Bader C.D."/>
            <person name="Teijaro C.N."/>
            <person name="Fluegel L."/>
            <person name="Davis C.M."/>
            <person name="Simpson J.R."/>
            <person name="Lauterbach L."/>
            <person name="Steele A.D."/>
            <person name="Gui C."/>
            <person name="Meng S."/>
            <person name="Li G."/>
            <person name="Viehrig K."/>
            <person name="Ye F."/>
            <person name="Su P."/>
            <person name="Kiefer A.F."/>
            <person name="Nichols A."/>
            <person name="Cepeda A.J."/>
            <person name="Yan W."/>
            <person name="Fan B."/>
            <person name="Jiang Y."/>
            <person name="Adhikari A."/>
            <person name="Zheng C.-J."/>
            <person name="Schuster L."/>
            <person name="Cowan T.M."/>
            <person name="Smanski M.J."/>
            <person name="Chevrette M.G."/>
            <person name="De Carvalho L.P.S."/>
            <person name="Shen B."/>
        </authorList>
    </citation>
    <scope>NUCLEOTIDE SEQUENCE [LARGE SCALE GENOMIC DNA]</scope>
    <source>
        <strain evidence="1 2">NPDC057399</strain>
    </source>
</reference>
<dbReference type="Proteomes" id="UP001600650">
    <property type="component" value="Unassembled WGS sequence"/>
</dbReference>
<dbReference type="EMBL" id="JBHVBU010000021">
    <property type="protein sequence ID" value="MFE7963420.1"/>
    <property type="molecule type" value="Genomic_DNA"/>
</dbReference>
<gene>
    <name evidence="1" type="ORF">ACFU0X_10255</name>
</gene>
<sequence length="85" mass="9854">MPFDGTGADWDRVWGLDWADLEGLDDDAMNATTATDAMACHREQARLRAGRRRWYAPWRRWPQYPPGGYVLYPHDLIGGPTIRHR</sequence>
<protein>
    <submittedName>
        <fullName evidence="1">Uncharacterized protein</fullName>
    </submittedName>
</protein>
<organism evidence="1 2">
    <name type="scientific">Streptomyces cellulosae</name>
    <dbReference type="NCBI Taxonomy" id="1968"/>
    <lineage>
        <taxon>Bacteria</taxon>
        <taxon>Bacillati</taxon>
        <taxon>Actinomycetota</taxon>
        <taxon>Actinomycetes</taxon>
        <taxon>Kitasatosporales</taxon>
        <taxon>Streptomycetaceae</taxon>
        <taxon>Streptomyces</taxon>
    </lineage>
</organism>
<proteinExistence type="predicted"/>